<name>A0A7L7L0R1_9LACO</name>
<dbReference type="EMBL" id="CP049366">
    <property type="protein sequence ID" value="QMT85342.1"/>
    <property type="molecule type" value="Genomic_DNA"/>
</dbReference>
<organism evidence="2 3">
    <name type="scientific">Companilactobacillus pabuli</name>
    <dbReference type="NCBI Taxonomy" id="2714036"/>
    <lineage>
        <taxon>Bacteria</taxon>
        <taxon>Bacillati</taxon>
        <taxon>Bacillota</taxon>
        <taxon>Bacilli</taxon>
        <taxon>Lactobacillales</taxon>
        <taxon>Lactobacillaceae</taxon>
        <taxon>Companilactobacillus</taxon>
    </lineage>
</organism>
<dbReference type="KEGG" id="cpab:G6534_06060"/>
<dbReference type="NCBIfam" id="TIGR01636">
    <property type="entry name" value="phage_rinA"/>
    <property type="match status" value="1"/>
</dbReference>
<gene>
    <name evidence="2" type="ORF">G6534_06060</name>
</gene>
<dbReference type="Proteomes" id="UP000514410">
    <property type="component" value="Chromosome"/>
</dbReference>
<sequence length="141" mass="16533">MRSGTKKRIEEILRDYPKMDKYINDRRQELMYPIKPDDENVGGGKSSKISKPQEQILITIDEDKQLKALEREQEAVAISLADSDADTNVIAEELYFKKHPKYQMDGLIEDKLIHCRRTQAFQKKSKLIRRIAKEMGLYDPY</sequence>
<proteinExistence type="predicted"/>
<protein>
    <submittedName>
        <fullName evidence="2">Transcriptional regulator</fullName>
    </submittedName>
</protein>
<evidence type="ECO:0000256" key="1">
    <source>
        <dbReference type="SAM" id="MobiDB-lite"/>
    </source>
</evidence>
<dbReference type="InterPro" id="IPR006523">
    <property type="entry name" value="RinA"/>
</dbReference>
<dbReference type="AlphaFoldDB" id="A0A7L7L0R1"/>
<accession>A0A7L7L0R1</accession>
<feature type="region of interest" description="Disordered" evidence="1">
    <location>
        <begin position="33"/>
        <end position="54"/>
    </location>
</feature>
<keyword evidence="3" id="KW-1185">Reference proteome</keyword>
<reference evidence="2 3" key="1">
    <citation type="submission" date="2020-02" db="EMBL/GenBank/DDBJ databases">
        <title>Complete Genome Sequence of Lactobacillus sp. NFFJ11 Isolated from animal feed.</title>
        <authorList>
            <person name="Jung J.Y."/>
        </authorList>
    </citation>
    <scope>NUCLEOTIDE SEQUENCE [LARGE SCALE GENOMIC DNA]</scope>
    <source>
        <strain evidence="2 3">NFFJ11</strain>
    </source>
</reference>
<evidence type="ECO:0000313" key="2">
    <source>
        <dbReference type="EMBL" id="QMT85342.1"/>
    </source>
</evidence>
<evidence type="ECO:0000313" key="3">
    <source>
        <dbReference type="Proteomes" id="UP000514410"/>
    </source>
</evidence>